<dbReference type="KEGG" id="dci:113468362"/>
<name>A0A3Q0J219_DIACI</name>
<gene>
    <name evidence="2" type="primary">LOC113468362</name>
</gene>
<organism evidence="1 2">
    <name type="scientific">Diaphorina citri</name>
    <name type="common">Asian citrus psyllid</name>
    <dbReference type="NCBI Taxonomy" id="121845"/>
    <lineage>
        <taxon>Eukaryota</taxon>
        <taxon>Metazoa</taxon>
        <taxon>Ecdysozoa</taxon>
        <taxon>Arthropoda</taxon>
        <taxon>Hexapoda</taxon>
        <taxon>Insecta</taxon>
        <taxon>Pterygota</taxon>
        <taxon>Neoptera</taxon>
        <taxon>Paraneoptera</taxon>
        <taxon>Hemiptera</taxon>
        <taxon>Sternorrhyncha</taxon>
        <taxon>Psylloidea</taxon>
        <taxon>Psyllidae</taxon>
        <taxon>Diaphorininae</taxon>
        <taxon>Diaphorina</taxon>
    </lineage>
</organism>
<dbReference type="PaxDb" id="121845-A0A3Q0J219"/>
<dbReference type="STRING" id="121845.A0A3Q0J219"/>
<keyword evidence="1" id="KW-1185">Reference proteome</keyword>
<evidence type="ECO:0000313" key="2">
    <source>
        <dbReference type="RefSeq" id="XP_026680998.1"/>
    </source>
</evidence>
<dbReference type="AlphaFoldDB" id="A0A3Q0J219"/>
<evidence type="ECO:0000313" key="1">
    <source>
        <dbReference type="Proteomes" id="UP000079169"/>
    </source>
</evidence>
<dbReference type="RefSeq" id="XP_026680998.1">
    <property type="nucleotide sequence ID" value="XM_026825197.1"/>
</dbReference>
<accession>A0A3Q0J219</accession>
<dbReference type="GeneID" id="113468362"/>
<sequence>MILTRALTNANIIYRHQTYTDEGFSFQGVKTHLYETIEAFWEECFGPMDIEEWDEGLSFLTFAQ</sequence>
<reference evidence="2" key="1">
    <citation type="submission" date="2025-08" db="UniProtKB">
        <authorList>
            <consortium name="RefSeq"/>
        </authorList>
    </citation>
    <scope>IDENTIFICATION</scope>
</reference>
<protein>
    <submittedName>
        <fullName evidence="2">Venom dipeptidyl peptidase 4-like</fullName>
    </submittedName>
</protein>
<proteinExistence type="predicted"/>
<dbReference type="Proteomes" id="UP000079169">
    <property type="component" value="Unplaced"/>
</dbReference>